<dbReference type="InterPro" id="IPR000014">
    <property type="entry name" value="PAS"/>
</dbReference>
<dbReference type="InterPro" id="IPR035965">
    <property type="entry name" value="PAS-like_dom_sf"/>
</dbReference>
<evidence type="ECO:0000313" key="5">
    <source>
        <dbReference type="Proteomes" id="UP001230156"/>
    </source>
</evidence>
<dbReference type="CDD" id="cd00130">
    <property type="entry name" value="PAS"/>
    <property type="match status" value="2"/>
</dbReference>
<accession>A0ABU0YU44</accession>
<reference evidence="5" key="1">
    <citation type="submission" date="2023-08" db="EMBL/GenBank/DDBJ databases">
        <title>Rhodospirillaceae gen. nov., a novel taxon isolated from the Yangtze River Yuezi River estuary sludge.</title>
        <authorList>
            <person name="Ruan L."/>
        </authorList>
    </citation>
    <scope>NUCLEOTIDE SEQUENCE [LARGE SCALE GENOMIC DNA]</scope>
    <source>
        <strain evidence="5">R-7</strain>
    </source>
</reference>
<dbReference type="InterPro" id="IPR052155">
    <property type="entry name" value="Biofilm_reg_signaling"/>
</dbReference>
<proteinExistence type="predicted"/>
<evidence type="ECO:0000259" key="2">
    <source>
        <dbReference type="PROSITE" id="PS50112"/>
    </source>
</evidence>
<keyword evidence="1" id="KW-0175">Coiled coil</keyword>
<feature type="domain" description="PAC" evidence="3">
    <location>
        <begin position="90"/>
        <end position="142"/>
    </location>
</feature>
<dbReference type="Gene3D" id="3.30.450.20">
    <property type="entry name" value="PAS domain"/>
    <property type="match status" value="2"/>
</dbReference>
<dbReference type="RefSeq" id="WP_379961429.1">
    <property type="nucleotide sequence ID" value="NZ_JAUYVI010000010.1"/>
</dbReference>
<dbReference type="EMBL" id="JAUYVI010000010">
    <property type="protein sequence ID" value="MDQ7251245.1"/>
    <property type="molecule type" value="Genomic_DNA"/>
</dbReference>
<dbReference type="SMART" id="SM00091">
    <property type="entry name" value="PAS"/>
    <property type="match status" value="2"/>
</dbReference>
<dbReference type="InterPro" id="IPR043128">
    <property type="entry name" value="Rev_trsase/Diguanyl_cyclase"/>
</dbReference>
<dbReference type="Proteomes" id="UP001230156">
    <property type="component" value="Unassembled WGS sequence"/>
</dbReference>
<dbReference type="NCBIfam" id="TIGR00229">
    <property type="entry name" value="sensory_box"/>
    <property type="match status" value="1"/>
</dbReference>
<organism evidence="4 5">
    <name type="scientific">Dongia sedimenti</name>
    <dbReference type="NCBI Taxonomy" id="3064282"/>
    <lineage>
        <taxon>Bacteria</taxon>
        <taxon>Pseudomonadati</taxon>
        <taxon>Pseudomonadota</taxon>
        <taxon>Alphaproteobacteria</taxon>
        <taxon>Rhodospirillales</taxon>
        <taxon>Dongiaceae</taxon>
        <taxon>Dongia</taxon>
    </lineage>
</organism>
<dbReference type="InterPro" id="IPR013767">
    <property type="entry name" value="PAS_fold"/>
</dbReference>
<gene>
    <name evidence="4" type="ORF">Q8A70_26400</name>
</gene>
<dbReference type="PANTHER" id="PTHR44757:SF2">
    <property type="entry name" value="BIOFILM ARCHITECTURE MAINTENANCE PROTEIN MBAA"/>
    <property type="match status" value="1"/>
</dbReference>
<evidence type="ECO:0000259" key="3">
    <source>
        <dbReference type="PROSITE" id="PS50113"/>
    </source>
</evidence>
<keyword evidence="5" id="KW-1185">Reference proteome</keyword>
<dbReference type="PANTHER" id="PTHR44757">
    <property type="entry name" value="DIGUANYLATE CYCLASE DGCP"/>
    <property type="match status" value="1"/>
</dbReference>
<dbReference type="Pfam" id="PF00989">
    <property type="entry name" value="PAS"/>
    <property type="match status" value="1"/>
</dbReference>
<name>A0ABU0YU44_9PROT</name>
<dbReference type="Gene3D" id="3.30.70.270">
    <property type="match status" value="1"/>
</dbReference>
<dbReference type="Pfam" id="PF13426">
    <property type="entry name" value="PAS_9"/>
    <property type="match status" value="1"/>
</dbReference>
<feature type="domain" description="PAS" evidence="2">
    <location>
        <begin position="143"/>
        <end position="206"/>
    </location>
</feature>
<dbReference type="InterPro" id="IPR000700">
    <property type="entry name" value="PAS-assoc_C"/>
</dbReference>
<dbReference type="PROSITE" id="PS50112">
    <property type="entry name" value="PAS"/>
    <property type="match status" value="2"/>
</dbReference>
<dbReference type="SUPFAM" id="SSF55785">
    <property type="entry name" value="PYP-like sensor domain (PAS domain)"/>
    <property type="match status" value="2"/>
</dbReference>
<evidence type="ECO:0000256" key="1">
    <source>
        <dbReference type="SAM" id="Coils"/>
    </source>
</evidence>
<comment type="caution">
    <text evidence="4">The sequence shown here is derived from an EMBL/GenBank/DDBJ whole genome shotgun (WGS) entry which is preliminary data.</text>
</comment>
<sequence length="646" mass="69939">MDQMSKDRSLIAALTEALVARAQETIVITDGNVDASQGPAIQFMNAAAERRTGFTKEQLIGQPLSRIVLADAMPTVLAQLRKIRDTGETTAAELKAKDAKGKEYWIELSTVPIWSPNKALDYLVRIGRDITNRKQAEQQRETTQRLLASVFGVIDNPLLVADSTAAIIMSNAALSRQLGWGVFDTIGKPLSMLVDESGRPALEKLIAAHDNVDQTKQLNLKLLHRKGTPVAGVLHLTVIKQPDQQQYFVVKLEIATDSPSAAPANFEHAVRQALGKQSGAAPVVAGKLQLVGLEAIRENLGDRWPEVAERSLALAERIIKKHCQAGDLCRRSGNDGFLVFFDRLTESEAQFKARAIGEEIREKLMGEMPEVMQVQVASYTASVVVDAAEAAGGEEAIIDALEERLETQRRRVEAKARETAQSGLRSGKAIFQHIQTEQHQPAPILVVRMPKTLRVAVDTLLSFGQNPYGLEAEIFLLAGASERILATMGQNNSDLIVTSVRFITLSHARDCETWLKVARNLGEAGRRQVVVEVIDLPPDVAQARLTDVATRLSTLFRAVAFELPISDPSFAGRLPSSSRLASIAVRHLAVSGAAAVGAEAASRLVKALSARHCRLIVKDASPAQAAALAKAGVTLILMPPDSAAKQ</sequence>
<feature type="coiled-coil region" evidence="1">
    <location>
        <begin position="391"/>
        <end position="422"/>
    </location>
</feature>
<evidence type="ECO:0000313" key="4">
    <source>
        <dbReference type="EMBL" id="MDQ7251245.1"/>
    </source>
</evidence>
<feature type="domain" description="PAS" evidence="2">
    <location>
        <begin position="37"/>
        <end position="87"/>
    </location>
</feature>
<dbReference type="PROSITE" id="PS50113">
    <property type="entry name" value="PAC"/>
    <property type="match status" value="1"/>
</dbReference>
<protein>
    <submittedName>
        <fullName evidence="4">PAS domain S-box protein</fullName>
    </submittedName>
</protein>